<dbReference type="Proteomes" id="UP000483379">
    <property type="component" value="Unassembled WGS sequence"/>
</dbReference>
<feature type="transmembrane region" description="Helical" evidence="1">
    <location>
        <begin position="12"/>
        <end position="35"/>
    </location>
</feature>
<protein>
    <submittedName>
        <fullName evidence="2">Uncharacterized protein</fullName>
    </submittedName>
</protein>
<organism evidence="2 3">
    <name type="scientific">Thiorhodococcus minor</name>
    <dbReference type="NCBI Taxonomy" id="57489"/>
    <lineage>
        <taxon>Bacteria</taxon>
        <taxon>Pseudomonadati</taxon>
        <taxon>Pseudomonadota</taxon>
        <taxon>Gammaproteobacteria</taxon>
        <taxon>Chromatiales</taxon>
        <taxon>Chromatiaceae</taxon>
        <taxon>Thiorhodococcus</taxon>
    </lineage>
</organism>
<keyword evidence="1" id="KW-0472">Membrane</keyword>
<keyword evidence="1" id="KW-1133">Transmembrane helix</keyword>
<keyword evidence="1" id="KW-0812">Transmembrane</keyword>
<keyword evidence="3" id="KW-1185">Reference proteome</keyword>
<accession>A0A6M0JXS7</accession>
<name>A0A6M0JXS7_9GAMM</name>
<proteinExistence type="predicted"/>
<gene>
    <name evidence="2" type="ORF">G3446_08065</name>
</gene>
<comment type="caution">
    <text evidence="2">The sequence shown here is derived from an EMBL/GenBank/DDBJ whole genome shotgun (WGS) entry which is preliminary data.</text>
</comment>
<sequence>MSAKRLLGRLRGRVDSVSLIAVVVVIALGTVLPLFGCAKRIHGYLPALEISHGGFARDEQAVREAIGHVVKVLGFVDHGNLYGNADVRAILGDWWSGEAPSATTWRFNLKSRATDRAGESFAVLAPNDAGRDRLLRVFLADAVAGRQTCVLLRGRLFAFEAPMNLGSRVGLRLEVASSEDISVAEDAGRR</sequence>
<evidence type="ECO:0000256" key="1">
    <source>
        <dbReference type="SAM" id="Phobius"/>
    </source>
</evidence>
<dbReference type="EMBL" id="JAAIJQ010000018">
    <property type="protein sequence ID" value="NEV61844.1"/>
    <property type="molecule type" value="Genomic_DNA"/>
</dbReference>
<dbReference type="AlphaFoldDB" id="A0A6M0JXS7"/>
<dbReference type="RefSeq" id="WP_164452320.1">
    <property type="nucleotide sequence ID" value="NZ_JAAIJQ010000018.1"/>
</dbReference>
<reference evidence="2 3" key="1">
    <citation type="submission" date="2020-02" db="EMBL/GenBank/DDBJ databases">
        <title>Genome sequences of Thiorhodococcus mannitoliphagus and Thiorhodococcus minor, purple sulfur photosynthetic bacteria in the gammaproteobacterial family, Chromatiaceae.</title>
        <authorList>
            <person name="Aviles F.A."/>
            <person name="Meyer T.E."/>
            <person name="Kyndt J.A."/>
        </authorList>
    </citation>
    <scope>NUCLEOTIDE SEQUENCE [LARGE SCALE GENOMIC DNA]</scope>
    <source>
        <strain evidence="2 3">DSM 11518</strain>
    </source>
</reference>
<evidence type="ECO:0000313" key="3">
    <source>
        <dbReference type="Proteomes" id="UP000483379"/>
    </source>
</evidence>
<evidence type="ECO:0000313" key="2">
    <source>
        <dbReference type="EMBL" id="NEV61844.1"/>
    </source>
</evidence>